<evidence type="ECO:0000256" key="2">
    <source>
        <dbReference type="ARBA" id="ARBA00022448"/>
    </source>
</evidence>
<dbReference type="GO" id="GO:0000329">
    <property type="term" value="C:fungal-type vacuole membrane"/>
    <property type="evidence" value="ECO:0007669"/>
    <property type="project" value="TreeGrafter"/>
</dbReference>
<feature type="compositionally biased region" description="Polar residues" evidence="6">
    <location>
        <begin position="143"/>
        <end position="173"/>
    </location>
</feature>
<dbReference type="PANTHER" id="PTHR23501:SF191">
    <property type="entry name" value="VACUOLAR BASIC AMINO ACID TRANSPORTER 4"/>
    <property type="match status" value="1"/>
</dbReference>
<protein>
    <submittedName>
        <fullName evidence="7">Uncharacterized protein</fullName>
    </submittedName>
</protein>
<evidence type="ECO:0000256" key="6">
    <source>
        <dbReference type="SAM" id="MobiDB-lite"/>
    </source>
</evidence>
<evidence type="ECO:0000313" key="7">
    <source>
        <dbReference type="EMBL" id="KAF9063647.1"/>
    </source>
</evidence>
<dbReference type="Proteomes" id="UP000772434">
    <property type="component" value="Unassembled WGS sequence"/>
</dbReference>
<keyword evidence="3" id="KW-0812">Transmembrane</keyword>
<evidence type="ECO:0000313" key="8">
    <source>
        <dbReference type="Proteomes" id="UP000772434"/>
    </source>
</evidence>
<dbReference type="GO" id="GO:0015174">
    <property type="term" value="F:basic amino acid transmembrane transporter activity"/>
    <property type="evidence" value="ECO:0007669"/>
    <property type="project" value="TreeGrafter"/>
</dbReference>
<reference evidence="7" key="1">
    <citation type="submission" date="2020-11" db="EMBL/GenBank/DDBJ databases">
        <authorList>
            <consortium name="DOE Joint Genome Institute"/>
            <person name="Ahrendt S."/>
            <person name="Riley R."/>
            <person name="Andreopoulos W."/>
            <person name="Labutti K."/>
            <person name="Pangilinan J."/>
            <person name="Ruiz-Duenas F.J."/>
            <person name="Barrasa J.M."/>
            <person name="Sanchez-Garcia M."/>
            <person name="Camarero S."/>
            <person name="Miyauchi S."/>
            <person name="Serrano A."/>
            <person name="Linde D."/>
            <person name="Babiker R."/>
            <person name="Drula E."/>
            <person name="Ayuso-Fernandez I."/>
            <person name="Pacheco R."/>
            <person name="Padilla G."/>
            <person name="Ferreira P."/>
            <person name="Barriuso J."/>
            <person name="Kellner H."/>
            <person name="Castanera R."/>
            <person name="Alfaro M."/>
            <person name="Ramirez L."/>
            <person name="Pisabarro A.G."/>
            <person name="Kuo A."/>
            <person name="Tritt A."/>
            <person name="Lipzen A."/>
            <person name="He G."/>
            <person name="Yan M."/>
            <person name="Ng V."/>
            <person name="Cullen D."/>
            <person name="Martin F."/>
            <person name="Rosso M.-N."/>
            <person name="Henrissat B."/>
            <person name="Hibbett D."/>
            <person name="Martinez A.T."/>
            <person name="Grigoriev I.V."/>
        </authorList>
    </citation>
    <scope>NUCLEOTIDE SEQUENCE</scope>
    <source>
        <strain evidence="7">AH 40177</strain>
    </source>
</reference>
<dbReference type="PANTHER" id="PTHR23501">
    <property type="entry name" value="MAJOR FACILITATOR SUPERFAMILY"/>
    <property type="match status" value="1"/>
</dbReference>
<comment type="subcellular location">
    <subcellularLocation>
        <location evidence="1">Endomembrane system</location>
        <topology evidence="1">Multi-pass membrane protein</topology>
    </subcellularLocation>
</comment>
<evidence type="ECO:0000256" key="4">
    <source>
        <dbReference type="ARBA" id="ARBA00022989"/>
    </source>
</evidence>
<proteinExistence type="predicted"/>
<keyword evidence="8" id="KW-1185">Reference proteome</keyword>
<accession>A0A9P5U2K9</accession>
<dbReference type="EMBL" id="JADNRY010000141">
    <property type="protein sequence ID" value="KAF9063647.1"/>
    <property type="molecule type" value="Genomic_DNA"/>
</dbReference>
<evidence type="ECO:0000256" key="3">
    <source>
        <dbReference type="ARBA" id="ARBA00022692"/>
    </source>
</evidence>
<dbReference type="GO" id="GO:0012505">
    <property type="term" value="C:endomembrane system"/>
    <property type="evidence" value="ECO:0007669"/>
    <property type="project" value="UniProtKB-SubCell"/>
</dbReference>
<keyword evidence="4" id="KW-1133">Transmembrane helix</keyword>
<organism evidence="7 8">
    <name type="scientific">Rhodocollybia butyracea</name>
    <dbReference type="NCBI Taxonomy" id="206335"/>
    <lineage>
        <taxon>Eukaryota</taxon>
        <taxon>Fungi</taxon>
        <taxon>Dikarya</taxon>
        <taxon>Basidiomycota</taxon>
        <taxon>Agaricomycotina</taxon>
        <taxon>Agaricomycetes</taxon>
        <taxon>Agaricomycetidae</taxon>
        <taxon>Agaricales</taxon>
        <taxon>Marasmiineae</taxon>
        <taxon>Omphalotaceae</taxon>
        <taxon>Rhodocollybia</taxon>
    </lineage>
</organism>
<dbReference type="OrthoDB" id="3437016at2759"/>
<dbReference type="GO" id="GO:0005886">
    <property type="term" value="C:plasma membrane"/>
    <property type="evidence" value="ECO:0007669"/>
    <property type="project" value="TreeGrafter"/>
</dbReference>
<sequence length="198" mass="20841">MGFGNAVVLQTMLKSHMAVGAGFGQFFRGIGQVGGVAISSAIFQSKLESALRERIHDPNAEEIIAHIRQNARAIATLEPELQRIARDSYAVSLKVVFAFASVSALFAYIVRLPIPDKILDSRPGLNSVAPPPHSALSPAPVANNPSEEQTEASPVSSSLRSAISNKHSLSTFESPDGVMDSESSRIGGSARTGSIDGS</sequence>
<keyword evidence="2" id="KW-0813">Transport</keyword>
<feature type="region of interest" description="Disordered" evidence="6">
    <location>
        <begin position="125"/>
        <end position="198"/>
    </location>
</feature>
<keyword evidence="5" id="KW-0472">Membrane</keyword>
<name>A0A9P5U2K9_9AGAR</name>
<evidence type="ECO:0000256" key="5">
    <source>
        <dbReference type="ARBA" id="ARBA00023136"/>
    </source>
</evidence>
<evidence type="ECO:0000256" key="1">
    <source>
        <dbReference type="ARBA" id="ARBA00004127"/>
    </source>
</evidence>
<comment type="caution">
    <text evidence="7">The sequence shown here is derived from an EMBL/GenBank/DDBJ whole genome shotgun (WGS) entry which is preliminary data.</text>
</comment>
<dbReference type="AlphaFoldDB" id="A0A9P5U2K9"/>
<gene>
    <name evidence="7" type="ORF">BDP27DRAFT_1384898</name>
</gene>